<evidence type="ECO:0000313" key="2">
    <source>
        <dbReference type="EMBL" id="GGJ01154.1"/>
    </source>
</evidence>
<organism evidence="2 3">
    <name type="scientific">Saccharopolyspora thermophila</name>
    <dbReference type="NCBI Taxonomy" id="89367"/>
    <lineage>
        <taxon>Bacteria</taxon>
        <taxon>Bacillati</taxon>
        <taxon>Actinomycetota</taxon>
        <taxon>Actinomycetes</taxon>
        <taxon>Pseudonocardiales</taxon>
        <taxon>Pseudonocardiaceae</taxon>
        <taxon>Saccharopolyspora</taxon>
    </lineage>
</organism>
<dbReference type="SUPFAM" id="SSF140459">
    <property type="entry name" value="PE/PPE dimer-like"/>
    <property type="match status" value="1"/>
</dbReference>
<name>A0A917K7L2_9PSEU</name>
<accession>A0A917K7L2</accession>
<reference evidence="1" key="4">
    <citation type="submission" date="2023-12" db="EMBL/GenBank/DDBJ databases">
        <authorList>
            <person name="Sun Q."/>
            <person name="Inoue M."/>
        </authorList>
    </citation>
    <scope>NUCLEOTIDE SEQUENCE</scope>
    <source>
        <strain evidence="1">JCM 10664</strain>
    </source>
</reference>
<protein>
    <submittedName>
        <fullName evidence="2">Uncharacterized protein</fullName>
    </submittedName>
</protein>
<dbReference type="Proteomes" id="UP001500220">
    <property type="component" value="Unassembled WGS sequence"/>
</dbReference>
<dbReference type="RefSeq" id="WP_188990497.1">
    <property type="nucleotide sequence ID" value="NZ_BAAAHC010000003.1"/>
</dbReference>
<reference evidence="2" key="3">
    <citation type="submission" date="2020-09" db="EMBL/GenBank/DDBJ databases">
        <authorList>
            <person name="Sun Q."/>
            <person name="Zhou Y."/>
        </authorList>
    </citation>
    <scope>NUCLEOTIDE SEQUENCE</scope>
    <source>
        <strain evidence="2">CGMCC 4.7206</strain>
    </source>
</reference>
<evidence type="ECO:0000313" key="4">
    <source>
        <dbReference type="Proteomes" id="UP001500220"/>
    </source>
</evidence>
<dbReference type="Gene3D" id="1.20.1260.20">
    <property type="entry name" value="PPE superfamily"/>
    <property type="match status" value="1"/>
</dbReference>
<gene>
    <name evidence="1" type="ORF">GCM10009545_09950</name>
    <name evidence="2" type="ORF">GCM10011581_42940</name>
</gene>
<comment type="caution">
    <text evidence="2">The sequence shown here is derived from an EMBL/GenBank/DDBJ whole genome shotgun (WGS) entry which is preliminary data.</text>
</comment>
<dbReference type="InterPro" id="IPR038332">
    <property type="entry name" value="PPE_sf"/>
</dbReference>
<dbReference type="Proteomes" id="UP000597989">
    <property type="component" value="Unassembled WGS sequence"/>
</dbReference>
<sequence length="462" mass="49743">MDVRTLDGCAVTVFDDCAAKWRQLADALGDCRADGSTKPAAALDLAWLGEAADSAKAELAGHGGKLAAAADAAEAIAAALRTAAGGFRTAQGQLRQALRQAPGVGVRIEQNGTAVPLPGHQPDKRDITELTQLAQGALRSAEQTDQALANALLQHSRPVLRTNTGAPGGMVAMLKAAATQITGWWHGLNPVDRAFLWQHAGTELQNAGVLSPATQPKFDIGSGKHGAWKQGLAARYGTFPANALATIESALPRYLDKTLADLGDAVGWDLAAGNMRHYLGNSGKPREMDVEYLYRSEVLDWISEKIEEVLPEPTTKNIADDGSDSDTPAILRERVNALIDDKAPAWKKEAIDAFHKSGGQPVALEKQLEWKPQHTSLLFQPDGYFAYGSYHYTVTGVVKAEPDNEGNPKVSLDYQIHTADRYNWNWGQPVLMDHLHGISHKLGNAQEFDMQGSSKLRSIPLD</sequence>
<dbReference type="AlphaFoldDB" id="A0A917K7L2"/>
<reference evidence="2 3" key="1">
    <citation type="journal article" date="2014" name="Int. J. Syst. Evol. Microbiol.">
        <title>Complete genome sequence of Corynebacterium casei LMG S-19264T (=DSM 44701T), isolated from a smear-ripened cheese.</title>
        <authorList>
            <consortium name="US DOE Joint Genome Institute (JGI-PGF)"/>
            <person name="Walter F."/>
            <person name="Albersmeier A."/>
            <person name="Kalinowski J."/>
            <person name="Ruckert C."/>
        </authorList>
    </citation>
    <scope>NUCLEOTIDE SEQUENCE [LARGE SCALE GENOMIC DNA]</scope>
    <source>
        <strain evidence="2 3">CGMCC 4.7206</strain>
    </source>
</reference>
<dbReference type="EMBL" id="BAAAHC010000003">
    <property type="protein sequence ID" value="GAA0509835.1"/>
    <property type="molecule type" value="Genomic_DNA"/>
</dbReference>
<evidence type="ECO:0000313" key="1">
    <source>
        <dbReference type="EMBL" id="GAA0509835.1"/>
    </source>
</evidence>
<keyword evidence="4" id="KW-1185">Reference proteome</keyword>
<proteinExistence type="predicted"/>
<evidence type="ECO:0000313" key="3">
    <source>
        <dbReference type="Proteomes" id="UP000597989"/>
    </source>
</evidence>
<reference evidence="1 4" key="2">
    <citation type="journal article" date="2019" name="Int. J. Syst. Evol. Microbiol.">
        <title>The Global Catalogue of Microorganisms (GCM) 10K type strain sequencing project: providing services to taxonomists for standard genome sequencing and annotation.</title>
        <authorList>
            <consortium name="The Broad Institute Genomics Platform"/>
            <consortium name="The Broad Institute Genome Sequencing Center for Infectious Disease"/>
            <person name="Wu L."/>
            <person name="Ma J."/>
        </authorList>
    </citation>
    <scope>NUCLEOTIDE SEQUENCE [LARGE SCALE GENOMIC DNA]</scope>
    <source>
        <strain evidence="1 4">JCM 10664</strain>
    </source>
</reference>
<dbReference type="EMBL" id="BMMT01000018">
    <property type="protein sequence ID" value="GGJ01154.1"/>
    <property type="molecule type" value="Genomic_DNA"/>
</dbReference>